<organism evidence="1 2">
    <name type="scientific">Ficus carica</name>
    <name type="common">Common fig</name>
    <dbReference type="NCBI Taxonomy" id="3494"/>
    <lineage>
        <taxon>Eukaryota</taxon>
        <taxon>Viridiplantae</taxon>
        <taxon>Streptophyta</taxon>
        <taxon>Embryophyta</taxon>
        <taxon>Tracheophyta</taxon>
        <taxon>Spermatophyta</taxon>
        <taxon>Magnoliopsida</taxon>
        <taxon>eudicotyledons</taxon>
        <taxon>Gunneridae</taxon>
        <taxon>Pentapetalae</taxon>
        <taxon>rosids</taxon>
        <taxon>fabids</taxon>
        <taxon>Rosales</taxon>
        <taxon>Moraceae</taxon>
        <taxon>Ficeae</taxon>
        <taxon>Ficus</taxon>
    </lineage>
</organism>
<dbReference type="EMBL" id="BTGU01000025">
    <property type="protein sequence ID" value="GMN47505.1"/>
    <property type="molecule type" value="Genomic_DNA"/>
</dbReference>
<dbReference type="AlphaFoldDB" id="A0AA88A986"/>
<sequence>MSTAMDNLLKMFKAAREAVGESSGIASMAADVEALPICSVELMAKDDDDRYIGWGHLEETT</sequence>
<accession>A0AA88A986</accession>
<comment type="caution">
    <text evidence="1">The sequence shown here is derived from an EMBL/GenBank/DDBJ whole genome shotgun (WGS) entry which is preliminary data.</text>
</comment>
<keyword evidence="2" id="KW-1185">Reference proteome</keyword>
<evidence type="ECO:0000313" key="1">
    <source>
        <dbReference type="EMBL" id="GMN47505.1"/>
    </source>
</evidence>
<dbReference type="Proteomes" id="UP001187192">
    <property type="component" value="Unassembled WGS sequence"/>
</dbReference>
<evidence type="ECO:0000313" key="2">
    <source>
        <dbReference type="Proteomes" id="UP001187192"/>
    </source>
</evidence>
<name>A0AA88A986_FICCA</name>
<reference evidence="1" key="1">
    <citation type="submission" date="2023-07" db="EMBL/GenBank/DDBJ databases">
        <title>draft genome sequence of fig (Ficus carica).</title>
        <authorList>
            <person name="Takahashi T."/>
            <person name="Nishimura K."/>
        </authorList>
    </citation>
    <scope>NUCLEOTIDE SEQUENCE</scope>
</reference>
<protein>
    <submittedName>
        <fullName evidence="1">Uncharacterized protein</fullName>
    </submittedName>
</protein>
<gene>
    <name evidence="1" type="ORF">TIFTF001_016681</name>
</gene>
<proteinExistence type="predicted"/>